<evidence type="ECO:0000313" key="1">
    <source>
        <dbReference type="EMBL" id="KGB32947.1"/>
    </source>
</evidence>
<name>A0A094ZGI3_SCHHA</name>
<accession>A0A094ZGI3</accession>
<protein>
    <submittedName>
        <fullName evidence="1">Uncharacterized protein</fullName>
    </submittedName>
</protein>
<proteinExistence type="predicted"/>
<dbReference type="EMBL" id="KL250524">
    <property type="protein sequence ID" value="KGB32947.1"/>
    <property type="molecule type" value="Genomic_DNA"/>
</dbReference>
<sequence length="68" mass="8086">MSTNMKFMSVNLEKDPRKIDFFVVFSRNPAQYRIALSVDFVLKYIPFPEKIQPKEKMYLSSWSFSSNL</sequence>
<dbReference type="AlphaFoldDB" id="A0A094ZGI3"/>
<gene>
    <name evidence="1" type="ORF">MS3_01091</name>
</gene>
<organism evidence="1">
    <name type="scientific">Schistosoma haematobium</name>
    <name type="common">Blood fluke</name>
    <dbReference type="NCBI Taxonomy" id="6185"/>
    <lineage>
        <taxon>Eukaryota</taxon>
        <taxon>Metazoa</taxon>
        <taxon>Spiralia</taxon>
        <taxon>Lophotrochozoa</taxon>
        <taxon>Platyhelminthes</taxon>
        <taxon>Trematoda</taxon>
        <taxon>Digenea</taxon>
        <taxon>Strigeidida</taxon>
        <taxon>Schistosomatoidea</taxon>
        <taxon>Schistosomatidae</taxon>
        <taxon>Schistosoma</taxon>
    </lineage>
</organism>
<reference evidence="1" key="1">
    <citation type="journal article" date="2012" name="Nat. Genet.">
        <title>Whole-genome sequence of Schistosoma haematobium.</title>
        <authorList>
            <person name="Young N.D."/>
            <person name="Jex A.R."/>
            <person name="Li B."/>
            <person name="Liu S."/>
            <person name="Yang L."/>
            <person name="Xiong Z."/>
            <person name="Li Y."/>
            <person name="Cantacessi C."/>
            <person name="Hall R.S."/>
            <person name="Xu X."/>
            <person name="Chen F."/>
            <person name="Wu X."/>
            <person name="Zerlotini A."/>
            <person name="Oliveira G."/>
            <person name="Hofmann A."/>
            <person name="Zhang G."/>
            <person name="Fang X."/>
            <person name="Kang Y."/>
            <person name="Campbell B.E."/>
            <person name="Loukas A."/>
            <person name="Ranganathan S."/>
            <person name="Rollinson D."/>
            <person name="Rinaldi G."/>
            <person name="Brindley P.J."/>
            <person name="Yang H."/>
            <person name="Wang J."/>
            <person name="Wang J."/>
            <person name="Gasser R.B."/>
        </authorList>
    </citation>
    <scope>NUCLEOTIDE SEQUENCE [LARGE SCALE GENOMIC DNA]</scope>
</reference>